<evidence type="ECO:0000313" key="1">
    <source>
        <dbReference type="EMBL" id="SFL50703.1"/>
    </source>
</evidence>
<gene>
    <name evidence="1" type="ORF">SAMN05216438_1145</name>
</gene>
<dbReference type="AlphaFoldDB" id="A0A1I4I9H8"/>
<dbReference type="InterPro" id="IPR051454">
    <property type="entry name" value="RNA/ubiquinone_mod_enzymes"/>
</dbReference>
<organism evidence="1 2">
    <name type="scientific">Lactococcus garvieae</name>
    <dbReference type="NCBI Taxonomy" id="1363"/>
    <lineage>
        <taxon>Bacteria</taxon>
        <taxon>Bacillati</taxon>
        <taxon>Bacillota</taxon>
        <taxon>Bacilli</taxon>
        <taxon>Lactobacillales</taxon>
        <taxon>Streptococcaceae</taxon>
        <taxon>Lactococcus</taxon>
    </lineage>
</organism>
<keyword evidence="1" id="KW-0645">Protease</keyword>
<accession>A0A1I4I9H8</accession>
<dbReference type="PANTHER" id="PTHR30217">
    <property type="entry name" value="PEPTIDASE U32 FAMILY"/>
    <property type="match status" value="1"/>
</dbReference>
<dbReference type="Pfam" id="PF01136">
    <property type="entry name" value="Peptidase_U32"/>
    <property type="match status" value="1"/>
</dbReference>
<dbReference type="Proteomes" id="UP000181969">
    <property type="component" value="Unassembled WGS sequence"/>
</dbReference>
<dbReference type="EMBL" id="FOTJ01000014">
    <property type="protein sequence ID" value="SFL50703.1"/>
    <property type="molecule type" value="Genomic_DNA"/>
</dbReference>
<keyword evidence="1" id="KW-0378">Hydrolase</keyword>
<dbReference type="GO" id="GO:0008233">
    <property type="term" value="F:peptidase activity"/>
    <property type="evidence" value="ECO:0007669"/>
    <property type="project" value="UniProtKB-KW"/>
</dbReference>
<name>A0A1I4I9H8_9LACT</name>
<reference evidence="1 2" key="1">
    <citation type="submission" date="2016-10" db="EMBL/GenBank/DDBJ databases">
        <authorList>
            <person name="de Groot N.N."/>
        </authorList>
    </citation>
    <scope>NUCLEOTIDE SEQUENCE [LARGE SCALE GENOMIC DNA]</scope>
    <source>
        <strain evidence="1 2">M79</strain>
    </source>
</reference>
<dbReference type="OrthoDB" id="9807498at2"/>
<sequence>MIKITTTAESVEQAKALLAAGTDNLYIGEAEFGLRLPTALSYDEIREITALAHEAGKTVTVAVNALMHVDMMAKIKPFLDFLQDIQVDRIAVGDAGVIFVLQRDKYDLPFTYDASTMVTSSRQINFWAGQGAVEAVLARELPKAELEAMTGNLDIPGEVLVYGATVIHQSKRPLVQNYYNFIKTEETGKDRERNLFVSEPKKEDTHYSIFEDNHGTHIFANDDLNMMSELSDLVKMGFDHWKLDGIFTRGADFVAITKLFVEAKNAIEAGIFTADKAFQLEEEVRKLHPAGRTLSHGFYDLDPGKIK</sequence>
<evidence type="ECO:0000313" key="2">
    <source>
        <dbReference type="Proteomes" id="UP000181969"/>
    </source>
</evidence>
<dbReference type="RefSeq" id="WP_074751709.1">
    <property type="nucleotide sequence ID" value="NZ_FOTJ01000014.1"/>
</dbReference>
<protein>
    <submittedName>
        <fullName evidence="1">Collagenase-like protease, PrtC family</fullName>
    </submittedName>
</protein>
<dbReference type="GO" id="GO:0006508">
    <property type="term" value="P:proteolysis"/>
    <property type="evidence" value="ECO:0007669"/>
    <property type="project" value="UniProtKB-KW"/>
</dbReference>
<proteinExistence type="predicted"/>
<dbReference type="InterPro" id="IPR001539">
    <property type="entry name" value="Peptidase_U32"/>
</dbReference>
<dbReference type="PANTHER" id="PTHR30217:SF12">
    <property type="entry name" value="U32 FAMILY PEPTIDASE"/>
    <property type="match status" value="1"/>
</dbReference>